<keyword evidence="3" id="KW-1185">Reference proteome</keyword>
<dbReference type="OrthoDB" id="10015634at2"/>
<keyword evidence="1" id="KW-0472">Membrane</keyword>
<feature type="transmembrane region" description="Helical" evidence="1">
    <location>
        <begin position="38"/>
        <end position="63"/>
    </location>
</feature>
<sequence>MSAMHIFEILLLLAVVFFIVRSVYIETSHRKKGPYIKISVYSGIAIFNIILVLLILVFGMVSIKSSGGTILDASSIYILIPIIFIIYQVVLSLRFTFCQDGICYLGQFYNYKKIKGVQISPIKDKFNIIVFTNKATLTFKVSKNNKFLVEETFKKYRIKITRL</sequence>
<name>A0A0A7FYB3_9CLOT</name>
<evidence type="ECO:0000313" key="3">
    <source>
        <dbReference type="Proteomes" id="UP000030635"/>
    </source>
</evidence>
<dbReference type="AlphaFoldDB" id="A0A0A7FYB3"/>
<proteinExistence type="predicted"/>
<evidence type="ECO:0000256" key="1">
    <source>
        <dbReference type="SAM" id="Phobius"/>
    </source>
</evidence>
<dbReference type="RefSeq" id="WP_039311242.1">
    <property type="nucleotide sequence ID" value="NZ_CP006905.1"/>
</dbReference>
<accession>A0A0A7FYB3</accession>
<evidence type="ECO:0008006" key="4">
    <source>
        <dbReference type="Google" id="ProtNLM"/>
    </source>
</evidence>
<feature type="transmembrane region" description="Helical" evidence="1">
    <location>
        <begin position="6"/>
        <end position="26"/>
    </location>
</feature>
<dbReference type="HOGENOM" id="CLU_1624235_0_0_9"/>
<feature type="transmembrane region" description="Helical" evidence="1">
    <location>
        <begin position="75"/>
        <end position="97"/>
    </location>
</feature>
<gene>
    <name evidence="2" type="ORF">U729_395</name>
</gene>
<evidence type="ECO:0000313" key="2">
    <source>
        <dbReference type="EMBL" id="AIY83910.1"/>
    </source>
</evidence>
<organism evidence="2 3">
    <name type="scientific">Clostridium baratii str. Sullivan</name>
    <dbReference type="NCBI Taxonomy" id="1415775"/>
    <lineage>
        <taxon>Bacteria</taxon>
        <taxon>Bacillati</taxon>
        <taxon>Bacillota</taxon>
        <taxon>Clostridia</taxon>
        <taxon>Eubacteriales</taxon>
        <taxon>Clostridiaceae</taxon>
        <taxon>Clostridium</taxon>
    </lineage>
</organism>
<reference evidence="2 3" key="1">
    <citation type="journal article" date="2015" name="Infect. Genet. Evol.">
        <title>Genomic sequences of six botulinum neurotoxin-producing strains representing three clostridial species illustrate the mobility and diversity of botulinum neurotoxin genes.</title>
        <authorList>
            <person name="Smith T.J."/>
            <person name="Hill K.K."/>
            <person name="Xie G."/>
            <person name="Foley B.T."/>
            <person name="Williamson C.H."/>
            <person name="Foster J.T."/>
            <person name="Johnson S.L."/>
            <person name="Chertkov O."/>
            <person name="Teshima H."/>
            <person name="Gibbons H.S."/>
            <person name="Johnsky L.A."/>
            <person name="Karavis M.A."/>
            <person name="Smith L.A."/>
        </authorList>
    </citation>
    <scope>NUCLEOTIDE SEQUENCE [LARGE SCALE GENOMIC DNA]</scope>
    <source>
        <strain evidence="2">Sullivan</strain>
    </source>
</reference>
<protein>
    <recommendedName>
        <fullName evidence="4">DUF5673 domain-containing protein</fullName>
    </recommendedName>
</protein>
<keyword evidence="1" id="KW-0812">Transmembrane</keyword>
<dbReference type="Proteomes" id="UP000030635">
    <property type="component" value="Chromosome"/>
</dbReference>
<keyword evidence="1" id="KW-1133">Transmembrane helix</keyword>
<dbReference type="KEGG" id="cbv:U729_395"/>
<dbReference type="EMBL" id="CP006905">
    <property type="protein sequence ID" value="AIY83910.1"/>
    <property type="molecule type" value="Genomic_DNA"/>
</dbReference>
<dbReference type="eggNOG" id="ENOG503013Q">
    <property type="taxonomic scope" value="Bacteria"/>
</dbReference>